<proteinExistence type="predicted"/>
<gene>
    <name evidence="2" type="ORF">L0P92_27385</name>
</gene>
<keyword evidence="1" id="KW-0732">Signal</keyword>
<organism evidence="2 3">
    <name type="scientific">Streptomyces muensis</name>
    <dbReference type="NCBI Taxonomy" id="1077944"/>
    <lineage>
        <taxon>Bacteria</taxon>
        <taxon>Bacillati</taxon>
        <taxon>Actinomycetota</taxon>
        <taxon>Actinomycetes</taxon>
        <taxon>Kitasatosporales</taxon>
        <taxon>Streptomycetaceae</taxon>
        <taxon>Streptomyces</taxon>
    </lineage>
</organism>
<dbReference type="EMBL" id="JAKEIP010000137">
    <property type="protein sequence ID" value="MCF1597256.1"/>
    <property type="molecule type" value="Genomic_DNA"/>
</dbReference>
<name>A0A9X1Q2B7_STRM4</name>
<evidence type="ECO:0000256" key="1">
    <source>
        <dbReference type="SAM" id="SignalP"/>
    </source>
</evidence>
<feature type="chain" id="PRO_5040999852" evidence="1">
    <location>
        <begin position="22"/>
        <end position="49"/>
    </location>
</feature>
<accession>A0A9X1Q2B7</accession>
<sequence length="49" mass="4942">MTRVRLAIAALVLPLALQVTAAGQASATPTSAAEPVAVVHASKDTTGWQ</sequence>
<feature type="signal peptide" evidence="1">
    <location>
        <begin position="1"/>
        <end position="21"/>
    </location>
</feature>
<dbReference type="Proteomes" id="UP001139384">
    <property type="component" value="Unassembled WGS sequence"/>
</dbReference>
<comment type="caution">
    <text evidence="2">The sequence shown here is derived from an EMBL/GenBank/DDBJ whole genome shotgun (WGS) entry which is preliminary data.</text>
</comment>
<dbReference type="RefSeq" id="WP_234765710.1">
    <property type="nucleotide sequence ID" value="NZ_JAKEIP010000137.1"/>
</dbReference>
<protein>
    <submittedName>
        <fullName evidence="2">Uncharacterized protein</fullName>
    </submittedName>
</protein>
<evidence type="ECO:0000313" key="2">
    <source>
        <dbReference type="EMBL" id="MCF1597256.1"/>
    </source>
</evidence>
<dbReference type="AlphaFoldDB" id="A0A9X1Q2B7"/>
<keyword evidence="3" id="KW-1185">Reference proteome</keyword>
<evidence type="ECO:0000313" key="3">
    <source>
        <dbReference type="Proteomes" id="UP001139384"/>
    </source>
</evidence>
<reference evidence="2" key="1">
    <citation type="submission" date="2022-01" db="EMBL/GenBank/DDBJ databases">
        <title>Draft Genome Sequences of Seven Type Strains of the Genus Streptomyces.</title>
        <authorList>
            <person name="Aziz S."/>
            <person name="Coretto E."/>
            <person name="Chronakova A."/>
            <person name="Sproer C."/>
            <person name="Huber K."/>
            <person name="Nouioui I."/>
            <person name="Gross H."/>
        </authorList>
    </citation>
    <scope>NUCLEOTIDE SEQUENCE</scope>
    <source>
        <strain evidence="2">DSM 103493</strain>
    </source>
</reference>